<dbReference type="EMBL" id="BIFQ01000001">
    <property type="protein sequence ID" value="GCE07681.1"/>
    <property type="molecule type" value="Genomic_DNA"/>
</dbReference>
<sequence length="256" mass="28908">MLENKEGTPREWAVSTEEVFISSDGLLRFPRPPKNEEAYLVCFPPAGAEAFMYDGWVRLLPESINLCAVQLPEQEHDVSAVISQVSESLLQNIRPGKKLFFMGICLGAIWAYEVARYLRDRAGVQLDHMIVVTFPAPDQRESAVAFMRTEKFIQIMTSYFPPDSLEYQYVLSRVPAMMHTADLADQSLPPLDTPLACPLTAFASLHDQVVDPKLLQTWQPYTSGPFHVHMCDGDHFYGDHHLEEFLQSVVGYLQGA</sequence>
<dbReference type="Proteomes" id="UP000287224">
    <property type="component" value="Unassembled WGS sequence"/>
</dbReference>
<dbReference type="InterPro" id="IPR029058">
    <property type="entry name" value="AB_hydrolase_fold"/>
</dbReference>
<accession>A0A401ZLC4</accession>
<dbReference type="Pfam" id="PF00975">
    <property type="entry name" value="Thioesterase"/>
    <property type="match status" value="1"/>
</dbReference>
<dbReference type="PANTHER" id="PTHR11487">
    <property type="entry name" value="THIOESTERASE"/>
    <property type="match status" value="1"/>
</dbReference>
<dbReference type="RefSeq" id="WP_126599140.1">
    <property type="nucleotide sequence ID" value="NZ_BIFQ01000001.1"/>
</dbReference>
<evidence type="ECO:0000259" key="2">
    <source>
        <dbReference type="Pfam" id="PF00975"/>
    </source>
</evidence>
<feature type="domain" description="Thioesterase" evidence="2">
    <location>
        <begin position="40"/>
        <end position="247"/>
    </location>
</feature>
<comment type="similarity">
    <text evidence="1">Belongs to the thioesterase family.</text>
</comment>
<name>A0A401ZLC4_9CHLR</name>
<evidence type="ECO:0000256" key="1">
    <source>
        <dbReference type="ARBA" id="ARBA00007169"/>
    </source>
</evidence>
<dbReference type="OrthoDB" id="8480037at2"/>
<evidence type="ECO:0000313" key="3">
    <source>
        <dbReference type="EMBL" id="GCE07681.1"/>
    </source>
</evidence>
<protein>
    <recommendedName>
        <fullName evidence="2">Thioesterase domain-containing protein</fullName>
    </recommendedName>
</protein>
<dbReference type="InterPro" id="IPR012223">
    <property type="entry name" value="TEII"/>
</dbReference>
<evidence type="ECO:0000313" key="4">
    <source>
        <dbReference type="Proteomes" id="UP000287224"/>
    </source>
</evidence>
<dbReference type="Gene3D" id="3.40.50.1820">
    <property type="entry name" value="alpha/beta hydrolase"/>
    <property type="match status" value="1"/>
</dbReference>
<dbReference type="PANTHER" id="PTHR11487:SF0">
    <property type="entry name" value="S-ACYL FATTY ACID SYNTHASE THIOESTERASE, MEDIUM CHAIN"/>
    <property type="match status" value="1"/>
</dbReference>
<comment type="caution">
    <text evidence="3">The sequence shown here is derived from an EMBL/GenBank/DDBJ whole genome shotgun (WGS) entry which is preliminary data.</text>
</comment>
<dbReference type="GO" id="GO:0008610">
    <property type="term" value="P:lipid biosynthetic process"/>
    <property type="evidence" value="ECO:0007669"/>
    <property type="project" value="TreeGrafter"/>
</dbReference>
<keyword evidence="4" id="KW-1185">Reference proteome</keyword>
<dbReference type="InterPro" id="IPR001031">
    <property type="entry name" value="Thioesterase"/>
</dbReference>
<dbReference type="SUPFAM" id="SSF53474">
    <property type="entry name" value="alpha/beta-Hydrolases"/>
    <property type="match status" value="1"/>
</dbReference>
<organism evidence="3 4">
    <name type="scientific">Dictyobacter aurantiacus</name>
    <dbReference type="NCBI Taxonomy" id="1936993"/>
    <lineage>
        <taxon>Bacteria</taxon>
        <taxon>Bacillati</taxon>
        <taxon>Chloroflexota</taxon>
        <taxon>Ktedonobacteria</taxon>
        <taxon>Ktedonobacterales</taxon>
        <taxon>Dictyobacteraceae</taxon>
        <taxon>Dictyobacter</taxon>
    </lineage>
</organism>
<reference evidence="4" key="1">
    <citation type="submission" date="2018-12" db="EMBL/GenBank/DDBJ databases">
        <title>Tengunoibacter tsumagoiensis gen. nov., sp. nov., Dictyobacter kobayashii sp. nov., D. alpinus sp. nov., and D. joshuensis sp. nov. and description of Dictyobacteraceae fam. nov. within the order Ktedonobacterales isolated from Tengu-no-mugimeshi.</title>
        <authorList>
            <person name="Wang C.M."/>
            <person name="Zheng Y."/>
            <person name="Sakai Y."/>
            <person name="Toyoda A."/>
            <person name="Minakuchi Y."/>
            <person name="Abe K."/>
            <person name="Yokota A."/>
            <person name="Yabe S."/>
        </authorList>
    </citation>
    <scope>NUCLEOTIDE SEQUENCE [LARGE SCALE GENOMIC DNA]</scope>
    <source>
        <strain evidence="4">S-27</strain>
    </source>
</reference>
<gene>
    <name evidence="3" type="ORF">KDAU_50100</name>
</gene>
<proteinExistence type="inferred from homology"/>
<dbReference type="AlphaFoldDB" id="A0A401ZLC4"/>